<dbReference type="SUPFAM" id="SSF53335">
    <property type="entry name" value="S-adenosyl-L-methionine-dependent methyltransferases"/>
    <property type="match status" value="1"/>
</dbReference>
<dbReference type="Pfam" id="PF01135">
    <property type="entry name" value="PCMT"/>
    <property type="match status" value="1"/>
</dbReference>
<evidence type="ECO:0000256" key="7">
    <source>
        <dbReference type="ARBA" id="ARBA00025330"/>
    </source>
</evidence>
<accession>A0A0V8RTW5</accession>
<dbReference type="NCBIfam" id="NF001453">
    <property type="entry name" value="PRK00312.1"/>
    <property type="match status" value="1"/>
</dbReference>
<dbReference type="RefSeq" id="WP_058370192.1">
    <property type="nucleotide sequence ID" value="NZ_LNTB01000001.1"/>
</dbReference>
<dbReference type="InterPro" id="IPR029063">
    <property type="entry name" value="SAM-dependent_MTases_sf"/>
</dbReference>
<evidence type="ECO:0000256" key="1">
    <source>
        <dbReference type="ARBA" id="ARBA00004496"/>
    </source>
</evidence>
<dbReference type="PANTHER" id="PTHR11579:SF0">
    <property type="entry name" value="PROTEIN-L-ISOASPARTATE(D-ASPARTATE) O-METHYLTRANSFERASE"/>
    <property type="match status" value="1"/>
</dbReference>
<dbReference type="EMBL" id="LNTB01000001">
    <property type="protein sequence ID" value="KSW11516.1"/>
    <property type="molecule type" value="Genomic_DNA"/>
</dbReference>
<organism evidence="10 11">
    <name type="scientific">Pyrodictium occultum</name>
    <dbReference type="NCBI Taxonomy" id="2309"/>
    <lineage>
        <taxon>Archaea</taxon>
        <taxon>Thermoproteota</taxon>
        <taxon>Thermoprotei</taxon>
        <taxon>Desulfurococcales</taxon>
        <taxon>Pyrodictiaceae</taxon>
        <taxon>Pyrodictium</taxon>
    </lineage>
</organism>
<evidence type="ECO:0000256" key="3">
    <source>
        <dbReference type="ARBA" id="ARBA00022490"/>
    </source>
</evidence>
<evidence type="ECO:0000256" key="6">
    <source>
        <dbReference type="ARBA" id="ARBA00022691"/>
    </source>
</evidence>
<keyword evidence="4 9" id="KW-0489">Methyltransferase</keyword>
<dbReference type="FunFam" id="3.40.50.150:FF:000010">
    <property type="entry name" value="Protein-L-isoaspartate O-methyltransferase"/>
    <property type="match status" value="1"/>
</dbReference>
<dbReference type="InterPro" id="IPR000682">
    <property type="entry name" value="PCMT"/>
</dbReference>
<evidence type="ECO:0000256" key="4">
    <source>
        <dbReference type="ARBA" id="ARBA00022603"/>
    </source>
</evidence>
<comment type="similarity">
    <text evidence="2 9">Belongs to the methyltransferase superfamily. L-isoaspartyl/D-aspartyl protein methyltransferase family.</text>
</comment>
<evidence type="ECO:0000256" key="8">
    <source>
        <dbReference type="ARBA" id="ARBA00029295"/>
    </source>
</evidence>
<dbReference type="CDD" id="cd02440">
    <property type="entry name" value="AdoMet_MTases"/>
    <property type="match status" value="1"/>
</dbReference>
<keyword evidence="6 9" id="KW-0949">S-adenosyl-L-methionine</keyword>
<dbReference type="OrthoDB" id="33618at2157"/>
<keyword evidence="3 9" id="KW-0963">Cytoplasm</keyword>
<dbReference type="PANTHER" id="PTHR11579">
    <property type="entry name" value="PROTEIN-L-ISOASPARTATE O-METHYLTRANSFERASE"/>
    <property type="match status" value="1"/>
</dbReference>
<dbReference type="Proteomes" id="UP000053352">
    <property type="component" value="Unassembled WGS sequence"/>
</dbReference>
<evidence type="ECO:0000313" key="10">
    <source>
        <dbReference type="EMBL" id="KSW11516.1"/>
    </source>
</evidence>
<reference evidence="10 11" key="1">
    <citation type="submission" date="2015-11" db="EMBL/GenBank/DDBJ databases">
        <title>Genome sequence of Pyrodictium occultum PL-19, a marine hyperthermophilic archaeon isolated from Volcano, Italy.</title>
        <authorList>
            <person name="Utturkar S."/>
            <person name="Huber H."/>
            <person name="Leptihn S."/>
            <person name="Brown S."/>
            <person name="Stetter K.O."/>
            <person name="Podar M."/>
        </authorList>
    </citation>
    <scope>NUCLEOTIDE SEQUENCE [LARGE SCALE GENOMIC DNA]</scope>
    <source>
        <strain evidence="10 11">PL-19</strain>
    </source>
</reference>
<dbReference type="GO" id="GO:0032259">
    <property type="term" value="P:methylation"/>
    <property type="evidence" value="ECO:0007669"/>
    <property type="project" value="UniProtKB-KW"/>
</dbReference>
<dbReference type="AlphaFoldDB" id="A0A0V8RTW5"/>
<sequence>MQRELEEARQRLVERLVHEGYIRSEHVKRAMLRVPRELFLPEDLRHLAYEDTPLPIGHGQTISAPHMVAMMTELAELEPGMKVLEVGTGSGYHAAVIAEVVAPSGTPREKWGHVYTVERIPELAERARFNLERAGYSDRVAVIVGDGSKGYPSAAPYDRIIVTAAAPEVPRPLPEQLRPGGKIVIPIGDRYMQYLYVVEKLPDGRLKKRPVTPCIFVPLVGEHGWREHESWV</sequence>
<evidence type="ECO:0000256" key="9">
    <source>
        <dbReference type="HAMAP-Rule" id="MF_00090"/>
    </source>
</evidence>
<keyword evidence="11" id="KW-1185">Reference proteome</keyword>
<dbReference type="EC" id="2.1.1.77" evidence="9"/>
<evidence type="ECO:0000256" key="5">
    <source>
        <dbReference type="ARBA" id="ARBA00022679"/>
    </source>
</evidence>
<evidence type="ECO:0000313" key="11">
    <source>
        <dbReference type="Proteomes" id="UP000053352"/>
    </source>
</evidence>
<comment type="subcellular location">
    <subcellularLocation>
        <location evidence="1 9">Cytoplasm</location>
    </subcellularLocation>
</comment>
<comment type="caution">
    <text evidence="10">The sequence shown here is derived from an EMBL/GenBank/DDBJ whole genome shotgun (WGS) entry which is preliminary data.</text>
</comment>
<keyword evidence="5 9" id="KW-0808">Transferase</keyword>
<protein>
    <recommendedName>
        <fullName evidence="9">Protein-L-isoaspartate O-methyltransferase</fullName>
        <ecNumber evidence="9">2.1.1.77</ecNumber>
    </recommendedName>
    <alternativeName>
        <fullName evidence="9">L-isoaspartyl protein carboxyl methyltransferase</fullName>
    </alternativeName>
    <alternativeName>
        <fullName evidence="9">Protein L-isoaspartyl methyltransferase</fullName>
    </alternativeName>
    <alternativeName>
        <fullName evidence="9">Protein-beta-aspartate methyltransferase</fullName>
        <shortName evidence="9">PIMT</shortName>
    </alternativeName>
</protein>
<gene>
    <name evidence="9" type="primary">pcm</name>
    <name evidence="10" type="ORF">CF15_01350</name>
</gene>
<comment type="function">
    <text evidence="7 9">Catalyzes the methyl esterification of L-isoaspartyl residues in peptides and proteins that result from spontaneous decomposition of normal L-aspartyl and L-asparaginyl residues. It plays a role in the repair and/or degradation of damaged proteins.</text>
</comment>
<dbReference type="STRING" id="2309.CF15_01350"/>
<proteinExistence type="inferred from homology"/>
<evidence type="ECO:0000256" key="2">
    <source>
        <dbReference type="ARBA" id="ARBA00005369"/>
    </source>
</evidence>
<dbReference type="PROSITE" id="PS01279">
    <property type="entry name" value="PCMT"/>
    <property type="match status" value="1"/>
</dbReference>
<dbReference type="Gene3D" id="3.40.50.150">
    <property type="entry name" value="Vaccinia Virus protein VP39"/>
    <property type="match status" value="1"/>
</dbReference>
<dbReference type="NCBIfam" id="TIGR00080">
    <property type="entry name" value="pimt"/>
    <property type="match status" value="1"/>
</dbReference>
<comment type="catalytic activity">
    <reaction evidence="8 9">
        <text>[protein]-L-isoaspartate + S-adenosyl-L-methionine = [protein]-L-isoaspartate alpha-methyl ester + S-adenosyl-L-homocysteine</text>
        <dbReference type="Rhea" id="RHEA:12705"/>
        <dbReference type="Rhea" id="RHEA-COMP:12143"/>
        <dbReference type="Rhea" id="RHEA-COMP:12144"/>
        <dbReference type="ChEBI" id="CHEBI:57856"/>
        <dbReference type="ChEBI" id="CHEBI:59789"/>
        <dbReference type="ChEBI" id="CHEBI:90596"/>
        <dbReference type="ChEBI" id="CHEBI:90598"/>
        <dbReference type="EC" id="2.1.1.77"/>
    </reaction>
</comment>
<dbReference type="GO" id="GO:0005737">
    <property type="term" value="C:cytoplasm"/>
    <property type="evidence" value="ECO:0007669"/>
    <property type="project" value="UniProtKB-SubCell"/>
</dbReference>
<name>A0A0V8RTW5_PYROC</name>
<dbReference type="NCBIfam" id="NF010549">
    <property type="entry name" value="PRK13942.1"/>
    <property type="match status" value="1"/>
</dbReference>
<dbReference type="HAMAP" id="MF_00090">
    <property type="entry name" value="PIMT"/>
    <property type="match status" value="1"/>
</dbReference>
<feature type="active site" evidence="9">
    <location>
        <position position="63"/>
    </location>
</feature>
<dbReference type="GO" id="GO:0030091">
    <property type="term" value="P:protein repair"/>
    <property type="evidence" value="ECO:0007669"/>
    <property type="project" value="UniProtKB-UniRule"/>
</dbReference>
<dbReference type="GO" id="GO:0004719">
    <property type="term" value="F:protein-L-isoaspartate (D-aspartate) O-methyltransferase activity"/>
    <property type="evidence" value="ECO:0007669"/>
    <property type="project" value="UniProtKB-UniRule"/>
</dbReference>